<comment type="caution">
    <text evidence="1">The sequence shown here is derived from an EMBL/GenBank/DDBJ whole genome shotgun (WGS) entry which is preliminary data.</text>
</comment>
<gene>
    <name evidence="1" type="ORF">Ddye_003229</name>
</gene>
<organism evidence="1 2">
    <name type="scientific">Dipteronia dyeriana</name>
    <dbReference type="NCBI Taxonomy" id="168575"/>
    <lineage>
        <taxon>Eukaryota</taxon>
        <taxon>Viridiplantae</taxon>
        <taxon>Streptophyta</taxon>
        <taxon>Embryophyta</taxon>
        <taxon>Tracheophyta</taxon>
        <taxon>Spermatophyta</taxon>
        <taxon>Magnoliopsida</taxon>
        <taxon>eudicotyledons</taxon>
        <taxon>Gunneridae</taxon>
        <taxon>Pentapetalae</taxon>
        <taxon>rosids</taxon>
        <taxon>malvids</taxon>
        <taxon>Sapindales</taxon>
        <taxon>Sapindaceae</taxon>
        <taxon>Hippocastanoideae</taxon>
        <taxon>Acereae</taxon>
        <taxon>Dipteronia</taxon>
    </lineage>
</organism>
<proteinExistence type="predicted"/>
<reference evidence="1" key="1">
    <citation type="journal article" date="2023" name="Plant J.">
        <title>Genome sequences and population genomics provide insights into the demographic history, inbreeding, and mutation load of two 'living fossil' tree species of Dipteronia.</title>
        <authorList>
            <person name="Feng Y."/>
            <person name="Comes H.P."/>
            <person name="Chen J."/>
            <person name="Zhu S."/>
            <person name="Lu R."/>
            <person name="Zhang X."/>
            <person name="Li P."/>
            <person name="Qiu J."/>
            <person name="Olsen K.M."/>
            <person name="Qiu Y."/>
        </authorList>
    </citation>
    <scope>NUCLEOTIDE SEQUENCE</scope>
    <source>
        <strain evidence="1">KIB01</strain>
    </source>
</reference>
<name>A0AAD9XSM2_9ROSI</name>
<protein>
    <submittedName>
        <fullName evidence="1">Uncharacterized protein</fullName>
    </submittedName>
</protein>
<sequence>MKKELQALDIDIEDAETARSVWEEWRTNVGILMLKLSNDIQYVLNAKGSTPAEVMGIDCKPTLESFADEINRSSVEKLEELISLQQQSSELAAKIEGKRTRL</sequence>
<evidence type="ECO:0000313" key="1">
    <source>
        <dbReference type="EMBL" id="KAK2664655.1"/>
    </source>
</evidence>
<dbReference type="PANTHER" id="PTHR46681:SF1">
    <property type="entry name" value="KINETOCHORE PROTEIN NDC80 HOMOLOG"/>
    <property type="match status" value="1"/>
</dbReference>
<dbReference type="EMBL" id="JANJYI010000001">
    <property type="protein sequence ID" value="KAK2664655.1"/>
    <property type="molecule type" value="Genomic_DNA"/>
</dbReference>
<dbReference type="AlphaFoldDB" id="A0AAD9XSM2"/>
<accession>A0AAD9XSM2</accession>
<dbReference type="PANTHER" id="PTHR46681">
    <property type="entry name" value="KINETOCHORE PROTEIN NDC80 HOMOLOG"/>
    <property type="match status" value="1"/>
</dbReference>
<dbReference type="InterPro" id="IPR055307">
    <property type="entry name" value="NDC80_plants"/>
</dbReference>
<dbReference type="Proteomes" id="UP001280121">
    <property type="component" value="Unassembled WGS sequence"/>
</dbReference>
<evidence type="ECO:0000313" key="2">
    <source>
        <dbReference type="Proteomes" id="UP001280121"/>
    </source>
</evidence>
<keyword evidence="2" id="KW-1185">Reference proteome</keyword>